<dbReference type="Pfam" id="PF05903">
    <property type="entry name" value="Peptidase_C97"/>
    <property type="match status" value="1"/>
</dbReference>
<dbReference type="InParanoid" id="A0A0V0QV43"/>
<dbReference type="PROSITE" id="PS51858">
    <property type="entry name" value="PPPDE"/>
    <property type="match status" value="1"/>
</dbReference>
<dbReference type="PANTHER" id="PTHR12378">
    <property type="entry name" value="DESUMOYLATING ISOPEPTIDASE"/>
    <property type="match status" value="1"/>
</dbReference>
<evidence type="ECO:0000256" key="3">
    <source>
        <dbReference type="ARBA" id="ARBA00022801"/>
    </source>
</evidence>
<dbReference type="AlphaFoldDB" id="A0A0V0QV43"/>
<dbReference type="InterPro" id="IPR042266">
    <property type="entry name" value="PPPDE_sf"/>
</dbReference>
<keyword evidence="2" id="KW-0645">Protease</keyword>
<dbReference type="InterPro" id="IPR008580">
    <property type="entry name" value="PPPDE_dom"/>
</dbReference>
<keyword evidence="6" id="KW-1185">Reference proteome</keyword>
<evidence type="ECO:0000256" key="2">
    <source>
        <dbReference type="ARBA" id="ARBA00022670"/>
    </source>
</evidence>
<evidence type="ECO:0000313" key="6">
    <source>
        <dbReference type="Proteomes" id="UP000054937"/>
    </source>
</evidence>
<dbReference type="GO" id="GO:0101005">
    <property type="term" value="F:deubiquitinase activity"/>
    <property type="evidence" value="ECO:0007669"/>
    <property type="project" value="TreeGrafter"/>
</dbReference>
<proteinExistence type="inferred from homology"/>
<dbReference type="SMART" id="SM01179">
    <property type="entry name" value="DUF862"/>
    <property type="match status" value="1"/>
</dbReference>
<dbReference type="Proteomes" id="UP000054937">
    <property type="component" value="Unassembled WGS sequence"/>
</dbReference>
<accession>A0A0V0QV43</accession>
<gene>
    <name evidence="5" type="ORF">PPERSA_01100</name>
</gene>
<evidence type="ECO:0000313" key="5">
    <source>
        <dbReference type="EMBL" id="KRX06022.1"/>
    </source>
</evidence>
<comment type="caution">
    <text evidence="5">The sequence shown here is derived from an EMBL/GenBank/DDBJ whole genome shotgun (WGS) entry which is preliminary data.</text>
</comment>
<keyword evidence="3" id="KW-0378">Hydrolase</keyword>
<feature type="domain" description="PPPDE" evidence="4">
    <location>
        <begin position="2"/>
        <end position="140"/>
    </location>
</feature>
<dbReference type="Gene3D" id="3.90.1720.30">
    <property type="entry name" value="PPPDE domains"/>
    <property type="match status" value="1"/>
</dbReference>
<dbReference type="GO" id="GO:0006508">
    <property type="term" value="P:proteolysis"/>
    <property type="evidence" value="ECO:0007669"/>
    <property type="project" value="UniProtKB-KW"/>
</dbReference>
<dbReference type="OMA" id="QRIWAQI"/>
<sequence length="202" mass="22566">MTEIYLNIYDLSPVNYYLYQTGVGLYHTGLQIGYTEYSYGYHPGSTTGVQQQTPKECPEGVKFRESLLLGKTNKSKRELDAILDDLSQQFIGNQYDLLKQNCNAFTNAASLRIFGKPIPGFVNRMAYLGGFFRCCIPSSVFGQNGGDPMDPMSQQQQGQSFESQMGFGTNKKLQNKFQGKGTSLGGSVKTNPYNHVPEEQYL</sequence>
<protein>
    <recommendedName>
        <fullName evidence="4">PPPDE domain-containing protein</fullName>
    </recommendedName>
</protein>
<dbReference type="GO" id="GO:0016579">
    <property type="term" value="P:protein deubiquitination"/>
    <property type="evidence" value="ECO:0007669"/>
    <property type="project" value="TreeGrafter"/>
</dbReference>
<dbReference type="OrthoDB" id="442885at2759"/>
<dbReference type="EMBL" id="LDAU01000102">
    <property type="protein sequence ID" value="KRX06022.1"/>
    <property type="molecule type" value="Genomic_DNA"/>
</dbReference>
<evidence type="ECO:0000256" key="1">
    <source>
        <dbReference type="ARBA" id="ARBA00008140"/>
    </source>
</evidence>
<organism evidence="5 6">
    <name type="scientific">Pseudocohnilembus persalinus</name>
    <name type="common">Ciliate</name>
    <dbReference type="NCBI Taxonomy" id="266149"/>
    <lineage>
        <taxon>Eukaryota</taxon>
        <taxon>Sar</taxon>
        <taxon>Alveolata</taxon>
        <taxon>Ciliophora</taxon>
        <taxon>Intramacronucleata</taxon>
        <taxon>Oligohymenophorea</taxon>
        <taxon>Scuticociliatia</taxon>
        <taxon>Philasterida</taxon>
        <taxon>Pseudocohnilembidae</taxon>
        <taxon>Pseudocohnilembus</taxon>
    </lineage>
</organism>
<name>A0A0V0QV43_PSEPJ</name>
<comment type="similarity">
    <text evidence="1">Belongs to the DeSI family.</text>
</comment>
<dbReference type="PANTHER" id="PTHR12378:SF80">
    <property type="entry name" value="IP06716P-RELATED"/>
    <property type="match status" value="1"/>
</dbReference>
<evidence type="ECO:0000259" key="4">
    <source>
        <dbReference type="PROSITE" id="PS51858"/>
    </source>
</evidence>
<reference evidence="5 6" key="1">
    <citation type="journal article" date="2015" name="Sci. Rep.">
        <title>Genome of the facultative scuticociliatosis pathogen Pseudocohnilembus persalinus provides insight into its virulence through horizontal gene transfer.</title>
        <authorList>
            <person name="Xiong J."/>
            <person name="Wang G."/>
            <person name="Cheng J."/>
            <person name="Tian M."/>
            <person name="Pan X."/>
            <person name="Warren A."/>
            <person name="Jiang C."/>
            <person name="Yuan D."/>
            <person name="Miao W."/>
        </authorList>
    </citation>
    <scope>NUCLEOTIDE SEQUENCE [LARGE SCALE GENOMIC DNA]</scope>
    <source>
        <strain evidence="5">36N120E</strain>
    </source>
</reference>